<sequence length="61" mass="7060">MHSVPHIISYKGVTLHTSYARYKCMGALYYKLVAFIPNTKDVWDLCLGGFKGNFYPQPRFD</sequence>
<dbReference type="EMBL" id="CP051505">
    <property type="protein sequence ID" value="QQX51129.1"/>
    <property type="molecule type" value="Genomic_DNA"/>
</dbReference>
<dbReference type="AlphaFoldDB" id="A0AAE7PJW8"/>
<dbReference type="Proteomes" id="UP000595660">
    <property type="component" value="Chromosome"/>
</dbReference>
<proteinExistence type="predicted"/>
<dbReference type="RefSeq" id="WP_154105046.1">
    <property type="nucleotide sequence ID" value="NZ_CP051505.1"/>
</dbReference>
<name>A0AAE7PJW8_HELPX</name>
<protein>
    <submittedName>
        <fullName evidence="1">Uncharacterized protein</fullName>
    </submittedName>
</protein>
<evidence type="ECO:0000313" key="1">
    <source>
        <dbReference type="EMBL" id="QQX51129.1"/>
    </source>
</evidence>
<organism evidence="1 2">
    <name type="scientific">Helicobacter pylori</name>
    <name type="common">Campylobacter pylori</name>
    <dbReference type="NCBI Taxonomy" id="210"/>
    <lineage>
        <taxon>Bacteria</taxon>
        <taxon>Pseudomonadati</taxon>
        <taxon>Campylobacterota</taxon>
        <taxon>Epsilonproteobacteria</taxon>
        <taxon>Campylobacterales</taxon>
        <taxon>Helicobacteraceae</taxon>
        <taxon>Helicobacter</taxon>
    </lineage>
</organism>
<reference evidence="1 2" key="1">
    <citation type="journal article" date="2020" name="Front. Microbiol.">
        <title>Identification of New Helicobacter pylori Subpopulations in Native Americans and Mestizos From Peru.</title>
        <authorList>
            <person name="Gutierrez-Escobar A.J."/>
            <person name="Velapatino B."/>
            <person name="Borda V."/>
            <person name="Rabkin C.S."/>
            <person name="Tarazona-Santos E."/>
            <person name="Cabrera L."/>
            <person name="Cok J."/>
            <person name="Hooper C.C."/>
            <person name="Jahuira-Arias H."/>
            <person name="Herrera P."/>
            <person name="Noureen M."/>
            <person name="Wang D."/>
            <person name="Romero-Gallo J."/>
            <person name="Tran B."/>
            <person name="Peek R.M. Jr"/>
            <person name="Berg D.E."/>
            <person name="Gilman R.H."/>
            <person name="Camargo M.C."/>
        </authorList>
    </citation>
    <scope>NUCLEOTIDE SEQUENCE [LARGE SCALE GENOMIC DNA]</scope>
    <source>
        <strain evidence="1 2">SHIM-010</strain>
    </source>
</reference>
<evidence type="ECO:0000313" key="2">
    <source>
        <dbReference type="Proteomes" id="UP000595660"/>
    </source>
</evidence>
<accession>A0AAE7PJW8</accession>
<gene>
    <name evidence="1" type="ORF">HG562_03335</name>
</gene>